<feature type="region of interest" description="Disordered" evidence="1">
    <location>
        <begin position="1"/>
        <end position="78"/>
    </location>
</feature>
<comment type="caution">
    <text evidence="2">The sequence shown here is derived from an EMBL/GenBank/DDBJ whole genome shotgun (WGS) entry which is preliminary data.</text>
</comment>
<dbReference type="AlphaFoldDB" id="A0A0V1MHF8"/>
<protein>
    <submittedName>
        <fullName evidence="2">Uncharacterized protein</fullName>
    </submittedName>
</protein>
<dbReference type="Proteomes" id="UP000054843">
    <property type="component" value="Unassembled WGS sequence"/>
</dbReference>
<keyword evidence="3" id="KW-1185">Reference proteome</keyword>
<feature type="compositionally biased region" description="Basic residues" evidence="1">
    <location>
        <begin position="8"/>
        <end position="22"/>
    </location>
</feature>
<accession>A0A0V1MHF8</accession>
<name>A0A0V1MHF8_9BILA</name>
<organism evidence="2 3">
    <name type="scientific">Trichinella papuae</name>
    <dbReference type="NCBI Taxonomy" id="268474"/>
    <lineage>
        <taxon>Eukaryota</taxon>
        <taxon>Metazoa</taxon>
        <taxon>Ecdysozoa</taxon>
        <taxon>Nematoda</taxon>
        <taxon>Enoplea</taxon>
        <taxon>Dorylaimia</taxon>
        <taxon>Trichinellida</taxon>
        <taxon>Trichinellidae</taxon>
        <taxon>Trichinella</taxon>
    </lineage>
</organism>
<dbReference type="EMBL" id="JYDO01000104">
    <property type="protein sequence ID" value="KRZ70995.1"/>
    <property type="molecule type" value="Genomic_DNA"/>
</dbReference>
<feature type="compositionally biased region" description="Basic and acidic residues" evidence="1">
    <location>
        <begin position="43"/>
        <end position="53"/>
    </location>
</feature>
<evidence type="ECO:0000313" key="2">
    <source>
        <dbReference type="EMBL" id="KRZ70995.1"/>
    </source>
</evidence>
<proteinExistence type="predicted"/>
<feature type="compositionally biased region" description="Polar residues" evidence="1">
    <location>
        <begin position="23"/>
        <end position="42"/>
    </location>
</feature>
<reference evidence="2 3" key="1">
    <citation type="submission" date="2015-01" db="EMBL/GenBank/DDBJ databases">
        <title>Evolution of Trichinella species and genotypes.</title>
        <authorList>
            <person name="Korhonen P.K."/>
            <person name="Edoardo P."/>
            <person name="Giuseppe L.R."/>
            <person name="Gasser R.B."/>
        </authorList>
    </citation>
    <scope>NUCLEOTIDE SEQUENCE [LARGE SCALE GENOMIC DNA]</scope>
    <source>
        <strain evidence="2">ISS1980</strain>
    </source>
</reference>
<sequence length="135" mass="15431">MSGIQNHQHTHKYTQTHTKRPNSNRATTQPIDNLTTRVGNENATRRESTARSEKQRRRQRLHGPTLANKRGLLTTNKTQSGSFDLKRRYLQFAAAVWRLARLTCLLLSVSPPLSSSTSFAPCHKQLLTSHRLFKL</sequence>
<evidence type="ECO:0000313" key="3">
    <source>
        <dbReference type="Proteomes" id="UP000054843"/>
    </source>
</evidence>
<evidence type="ECO:0000256" key="1">
    <source>
        <dbReference type="SAM" id="MobiDB-lite"/>
    </source>
</evidence>
<gene>
    <name evidence="2" type="ORF">T10_2308</name>
</gene>